<accession>D1GL05</accession>
<keyword evidence="1" id="KW-1133">Transmembrane helix</keyword>
<sequence>MFYLYNFKMLIFLMLLMGPFMNLNSFLFVFFLEVLYWLLIIQNLIFSFLPLLLSLGIISFSAVEGATLFSFVMSFMSKLKKKIFFKLV</sequence>
<reference evidence="2" key="1">
    <citation type="journal article" date="2009" name="Mol. Biol. Evol.">
        <title>Hyper-variability of ascidian mitochondrial gene order: exposing the myth of deuterostome organelle genome stability.</title>
        <authorList>
            <person name="Gissi C."/>
            <person name="Pesole G."/>
            <person name="Mastrototaro F."/>
            <person name="Iannelli F."/>
            <person name="Guida V."/>
            <person name="Griggio F."/>
        </authorList>
    </citation>
    <scope>NUCLEOTIDE SEQUENCE</scope>
    <source>
        <tissue evidence="2">Single colony</tissue>
    </source>
</reference>
<organism evidence="2">
    <name type="scientific">Diplosoma listerianum</name>
    <dbReference type="NCBI Taxonomy" id="168635"/>
    <lineage>
        <taxon>Eukaryota</taxon>
        <taxon>Metazoa</taxon>
        <taxon>Chordata</taxon>
        <taxon>Tunicata</taxon>
        <taxon>Ascidiacea</taxon>
        <taxon>Aplousobranchia</taxon>
        <taxon>Didemnidae</taxon>
        <taxon>Diplosoma</taxon>
    </lineage>
</organism>
<evidence type="ECO:0000313" key="2">
    <source>
        <dbReference type="EMBL" id="CAX68864.1"/>
    </source>
</evidence>
<gene>
    <name evidence="2" type="primary">nad4L</name>
</gene>
<feature type="transmembrane region" description="Helical" evidence="1">
    <location>
        <begin position="12"/>
        <end position="39"/>
    </location>
</feature>
<feature type="transmembrane region" description="Helical" evidence="1">
    <location>
        <begin position="51"/>
        <end position="76"/>
    </location>
</feature>
<dbReference type="AlphaFoldDB" id="D1GL05"/>
<name>D1GL05_9ASCI</name>
<protein>
    <submittedName>
        <fullName evidence="2">NADH dehydrogenase subunit 4L</fullName>
    </submittedName>
</protein>
<proteinExistence type="predicted"/>
<keyword evidence="1" id="KW-0812">Transmembrane</keyword>
<keyword evidence="2" id="KW-0496">Mitochondrion</keyword>
<keyword evidence="1" id="KW-0472">Membrane</keyword>
<dbReference type="EMBL" id="FN313539">
    <property type="protein sequence ID" value="CAX68864.1"/>
    <property type="molecule type" value="Genomic_DNA"/>
</dbReference>
<geneLocation type="mitochondrion" evidence="2"/>
<evidence type="ECO:0000256" key="1">
    <source>
        <dbReference type="SAM" id="Phobius"/>
    </source>
</evidence>